<proteinExistence type="predicted"/>
<dbReference type="Proteomes" id="UP000654947">
    <property type="component" value="Unassembled WGS sequence"/>
</dbReference>
<dbReference type="RefSeq" id="WP_230479836.1">
    <property type="nucleotide sequence ID" value="NZ_BMXL01000001.1"/>
</dbReference>
<reference evidence="1 2" key="1">
    <citation type="journal article" date="2014" name="Int. J. Syst. Evol. Microbiol.">
        <title>Complete genome sequence of Corynebacterium casei LMG S-19264T (=DSM 44701T), isolated from a smear-ripened cheese.</title>
        <authorList>
            <consortium name="US DOE Joint Genome Institute (JGI-PGF)"/>
            <person name="Walter F."/>
            <person name="Albersmeier A."/>
            <person name="Kalinowski J."/>
            <person name="Ruckert C."/>
        </authorList>
    </citation>
    <scope>NUCLEOTIDE SEQUENCE [LARGE SCALE GENOMIC DNA]</scope>
    <source>
        <strain evidence="1 2">KCTC 19473</strain>
    </source>
</reference>
<protein>
    <recommendedName>
        <fullName evidence="3">Homing endonuclease LAGLIDADG domain-containing protein</fullName>
    </recommendedName>
</protein>
<evidence type="ECO:0000313" key="1">
    <source>
        <dbReference type="EMBL" id="GHD15527.1"/>
    </source>
</evidence>
<evidence type="ECO:0008006" key="3">
    <source>
        <dbReference type="Google" id="ProtNLM"/>
    </source>
</evidence>
<accession>A0A918X6S4</accession>
<dbReference type="EMBL" id="BMXL01000001">
    <property type="protein sequence ID" value="GHD15527.1"/>
    <property type="molecule type" value="Genomic_DNA"/>
</dbReference>
<comment type="caution">
    <text evidence="1">The sequence shown here is derived from an EMBL/GenBank/DDBJ whole genome shotgun (WGS) entry which is preliminary data.</text>
</comment>
<dbReference type="InterPro" id="IPR027434">
    <property type="entry name" value="Homing_endonucl"/>
</dbReference>
<sequence>MPPLRTGSQTSCPADTYSYLLGLYLGDGCISQVGDPQKKVWRLRIACDDKWPGLIEECADAIAAIRPDHKVGRAQALGCTMVHGSWKHWPCVFPQHAPGKKHERRIVLESWQQEIVDEHPRRFVRGLMHSDGSRGLNRIRRRDGQGFYEYPRYLFANTSRDIVGLMTTTLDQLENPWKSHAKRQPDVLSQSAISISRKAAVARMDTFVGPEY</sequence>
<organism evidence="1 2">
    <name type="scientific">Nocardiopsis kunsanensis</name>
    <dbReference type="NCBI Taxonomy" id="141693"/>
    <lineage>
        <taxon>Bacteria</taxon>
        <taxon>Bacillati</taxon>
        <taxon>Actinomycetota</taxon>
        <taxon>Actinomycetes</taxon>
        <taxon>Streptosporangiales</taxon>
        <taxon>Nocardiopsidaceae</taxon>
        <taxon>Nocardiopsis</taxon>
    </lineage>
</organism>
<dbReference type="Gene3D" id="3.10.28.10">
    <property type="entry name" value="Homing endonucleases"/>
    <property type="match status" value="1"/>
</dbReference>
<name>A0A918X6S4_9ACTN</name>
<keyword evidence="2" id="KW-1185">Reference proteome</keyword>
<evidence type="ECO:0000313" key="2">
    <source>
        <dbReference type="Proteomes" id="UP000654947"/>
    </source>
</evidence>
<dbReference type="AlphaFoldDB" id="A0A918X6S4"/>
<gene>
    <name evidence="1" type="ORF">GCM10007147_02960</name>
</gene>